<reference evidence="2 3" key="1">
    <citation type="journal article" date="2010" name="Nature">
        <title>Genome sequencing and analysis of the model grass Brachypodium distachyon.</title>
        <authorList>
            <consortium name="International Brachypodium Initiative"/>
        </authorList>
    </citation>
    <scope>NUCLEOTIDE SEQUENCE [LARGE SCALE GENOMIC DNA]</scope>
    <source>
        <strain evidence="2 3">Bd21</strain>
    </source>
</reference>
<dbReference type="EnsemblPlants" id="PNT72941">
    <property type="protein sequence ID" value="PNT72941"/>
    <property type="gene ID" value="BRADI_2g51276v3"/>
</dbReference>
<proteinExistence type="predicted"/>
<reference evidence="3" key="3">
    <citation type="submission" date="2018-08" db="UniProtKB">
        <authorList>
            <consortium name="EnsemblPlants"/>
        </authorList>
    </citation>
    <scope>IDENTIFICATION</scope>
    <source>
        <strain evidence="3">cv. Bd21</strain>
    </source>
</reference>
<evidence type="ECO:0008006" key="5">
    <source>
        <dbReference type="Google" id="ProtNLM"/>
    </source>
</evidence>
<dbReference type="OrthoDB" id="685418at2759"/>
<evidence type="ECO:0000313" key="2">
    <source>
        <dbReference type="EMBL" id="PNT72941.1"/>
    </source>
</evidence>
<organism evidence="2">
    <name type="scientific">Brachypodium distachyon</name>
    <name type="common">Purple false brome</name>
    <name type="synonym">Trachynia distachya</name>
    <dbReference type="NCBI Taxonomy" id="15368"/>
    <lineage>
        <taxon>Eukaryota</taxon>
        <taxon>Viridiplantae</taxon>
        <taxon>Streptophyta</taxon>
        <taxon>Embryophyta</taxon>
        <taxon>Tracheophyta</taxon>
        <taxon>Spermatophyta</taxon>
        <taxon>Magnoliopsida</taxon>
        <taxon>Liliopsida</taxon>
        <taxon>Poales</taxon>
        <taxon>Poaceae</taxon>
        <taxon>BOP clade</taxon>
        <taxon>Pooideae</taxon>
        <taxon>Stipodae</taxon>
        <taxon>Brachypodieae</taxon>
        <taxon>Brachypodium</taxon>
    </lineage>
</organism>
<evidence type="ECO:0000256" key="1">
    <source>
        <dbReference type="SAM" id="Phobius"/>
    </source>
</evidence>
<sequence>MGQAVDLEQAAYHAIPADEAPVLGHAPPASAEGKSEGEGRALLIAFVALFVLTMLTLGPFDYLKSANIPSFSVGLAGFDGIDPARPGPVVSPAFNLTLRMNKTCLTVSYSGVALGWGHVEPGDCTSRQPWGKAVEIEARADGVGLSTPLRQRLASEWRSGPVQLDVHVMVYNDNPRGVSAHETVMTDGLQAESLPCT</sequence>
<evidence type="ECO:0000313" key="3">
    <source>
        <dbReference type="EnsemblPlants" id="PNT72941"/>
    </source>
</evidence>
<feature type="non-terminal residue" evidence="2">
    <location>
        <position position="197"/>
    </location>
</feature>
<evidence type="ECO:0000313" key="4">
    <source>
        <dbReference type="Proteomes" id="UP000008810"/>
    </source>
</evidence>
<dbReference type="PANTHER" id="PTHR33994">
    <property type="entry name" value="OS04G0515000 PROTEIN"/>
    <property type="match status" value="1"/>
</dbReference>
<keyword evidence="1" id="KW-0472">Membrane</keyword>
<keyword evidence="4" id="KW-1185">Reference proteome</keyword>
<keyword evidence="1" id="KW-1133">Transmembrane helix</keyword>
<keyword evidence="1" id="KW-0812">Transmembrane</keyword>
<dbReference type="EMBL" id="CM000881">
    <property type="protein sequence ID" value="PNT72941.1"/>
    <property type="molecule type" value="Genomic_DNA"/>
</dbReference>
<dbReference type="AlphaFoldDB" id="A0A2K2DF70"/>
<dbReference type="InParanoid" id="A0A2K2DF70"/>
<dbReference type="PANTHER" id="PTHR33994:SF27">
    <property type="entry name" value="OS01G0771700 PROTEIN"/>
    <property type="match status" value="1"/>
</dbReference>
<dbReference type="FunCoup" id="A0A2K2DF70">
    <property type="interactions" value="492"/>
</dbReference>
<dbReference type="Gramene" id="PNT72941">
    <property type="protein sequence ID" value="PNT72941"/>
    <property type="gene ID" value="BRADI_2g51276v3"/>
</dbReference>
<protein>
    <recommendedName>
        <fullName evidence="5">Late embryogenesis abundant protein LEA-2 subgroup domain-containing protein</fullName>
    </recommendedName>
</protein>
<gene>
    <name evidence="2" type="ORF">BRADI_2g51276v3</name>
</gene>
<feature type="transmembrane region" description="Helical" evidence="1">
    <location>
        <begin position="41"/>
        <end position="60"/>
    </location>
</feature>
<dbReference type="Proteomes" id="UP000008810">
    <property type="component" value="Chromosome 2"/>
</dbReference>
<name>A0A2K2DF70_BRADI</name>
<accession>A0A2K2DF70</accession>
<reference evidence="2" key="2">
    <citation type="submission" date="2017-06" db="EMBL/GenBank/DDBJ databases">
        <title>WGS assembly of Brachypodium distachyon.</title>
        <authorList>
            <consortium name="The International Brachypodium Initiative"/>
            <person name="Lucas S."/>
            <person name="Harmon-Smith M."/>
            <person name="Lail K."/>
            <person name="Tice H."/>
            <person name="Grimwood J."/>
            <person name="Bruce D."/>
            <person name="Barry K."/>
            <person name="Shu S."/>
            <person name="Lindquist E."/>
            <person name="Wang M."/>
            <person name="Pitluck S."/>
            <person name="Vogel J.P."/>
            <person name="Garvin D.F."/>
            <person name="Mockler T.C."/>
            <person name="Schmutz J."/>
            <person name="Rokhsar D."/>
            <person name="Bevan M.W."/>
        </authorList>
    </citation>
    <scope>NUCLEOTIDE SEQUENCE</scope>
    <source>
        <strain evidence="2">Bd21</strain>
    </source>
</reference>